<evidence type="ECO:0000256" key="3">
    <source>
        <dbReference type="ARBA" id="ARBA00022448"/>
    </source>
</evidence>
<gene>
    <name evidence="8" type="primary">oppA</name>
    <name evidence="8" type="ORF">BTBSAS_40120</name>
</gene>
<keyword evidence="4 6" id="KW-0732">Signal</keyword>
<dbReference type="InterPro" id="IPR030678">
    <property type="entry name" value="Peptide/Ni-bd"/>
</dbReference>
<evidence type="ECO:0000313" key="9">
    <source>
        <dbReference type="Proteomes" id="UP000270190"/>
    </source>
</evidence>
<dbReference type="GO" id="GO:1904680">
    <property type="term" value="F:peptide transmembrane transporter activity"/>
    <property type="evidence" value="ECO:0007669"/>
    <property type="project" value="TreeGrafter"/>
</dbReference>
<dbReference type="PIRSF" id="PIRSF002741">
    <property type="entry name" value="MppA"/>
    <property type="match status" value="1"/>
</dbReference>
<dbReference type="FunFam" id="3.90.76.10:FF:000001">
    <property type="entry name" value="Oligopeptide ABC transporter substrate-binding protein"/>
    <property type="match status" value="1"/>
</dbReference>
<evidence type="ECO:0000256" key="5">
    <source>
        <dbReference type="ARBA" id="ARBA00022856"/>
    </source>
</evidence>
<feature type="domain" description="Solute-binding protein family 5" evidence="7">
    <location>
        <begin position="90"/>
        <end position="475"/>
    </location>
</feature>
<dbReference type="CDD" id="cd08504">
    <property type="entry name" value="PBP2_OppA"/>
    <property type="match status" value="1"/>
</dbReference>
<dbReference type="PROSITE" id="PS51257">
    <property type="entry name" value="PROKAR_LIPOPROTEIN"/>
    <property type="match status" value="1"/>
</dbReference>
<name>A0A2X0S455_BROTH</name>
<accession>A0A2X0S455</accession>
<feature type="chain" id="PRO_5016138140" evidence="6">
    <location>
        <begin position="22"/>
        <end position="557"/>
    </location>
</feature>
<sequence length="557" mass="61797">MKKLKVSAVMAIVLIVGLVLAACGGGNSSSDSKDSAKKDKEQTINLLESAQIATMDTVMSTDVVSGTAMDQVIEGLYSLGKDDKFELGVAAEEPTISKDNKTYTFKLRDDAKWSNGDDVTANDFVFAWRKAVNPDTGAQYAYMFDGVIENASDIMTKKKGVDTLGVKAVDDKTLEVQLERPITYIKSLFAFVTFKPQNEKFVKEQGKNYAKTSENLIYNGPFTLKDWDGNGDTWEYVKNDKYWGAKDVKLKNAKINVVKQPSTGINLYTKGEADAVNLSAEYAKQYAKDKNRISVPQASVFYLKFNQKRDGKETPLANEHARKAIAQAFNKEAYAKQILANGSVAVDQQVPEGLAANPKTGEDFTKSAAAANKYLTYDVEAAQKEWKEAQKEIGDKVTIELLSDDTDNAKSSSQYMKDQLEKNLPGLTLSLKNVPFNNRVDLDSKSNFDMELSGWGADYQDPMTFLDLYVTGGSNANINYSNKEYDALINANKTTDAADPQKRWENFIKAQDILINQDAAIAPIYQRSLSILQNPAIKDMYRHNFGSDYSLKAAYIK</sequence>
<evidence type="ECO:0000256" key="1">
    <source>
        <dbReference type="ARBA" id="ARBA00004193"/>
    </source>
</evidence>
<dbReference type="InterPro" id="IPR000914">
    <property type="entry name" value="SBP_5_dom"/>
</dbReference>
<dbReference type="Gene3D" id="3.40.190.10">
    <property type="entry name" value="Periplasmic binding protein-like II"/>
    <property type="match status" value="1"/>
</dbReference>
<evidence type="ECO:0000313" key="8">
    <source>
        <dbReference type="EMBL" id="SPP29097.1"/>
    </source>
</evidence>
<dbReference type="RefSeq" id="WP_029091751.1">
    <property type="nucleotide sequence ID" value="NZ_CBCPKC010000005.1"/>
</dbReference>
<dbReference type="Pfam" id="PF00496">
    <property type="entry name" value="SBP_bac_5"/>
    <property type="match status" value="1"/>
</dbReference>
<comment type="similarity">
    <text evidence="2">Belongs to the bacterial solute-binding protein 5 family.</text>
</comment>
<evidence type="ECO:0000259" key="7">
    <source>
        <dbReference type="Pfam" id="PF00496"/>
    </source>
</evidence>
<dbReference type="EMBL" id="OUNC01000034">
    <property type="protein sequence ID" value="SPP29097.1"/>
    <property type="molecule type" value="Genomic_DNA"/>
</dbReference>
<dbReference type="GO" id="GO:0043190">
    <property type="term" value="C:ATP-binding cassette (ABC) transporter complex"/>
    <property type="evidence" value="ECO:0007669"/>
    <property type="project" value="InterPro"/>
</dbReference>
<dbReference type="GO" id="GO:0015833">
    <property type="term" value="P:peptide transport"/>
    <property type="evidence" value="ECO:0007669"/>
    <property type="project" value="UniProtKB-KW"/>
</dbReference>
<evidence type="ECO:0000256" key="4">
    <source>
        <dbReference type="ARBA" id="ARBA00022729"/>
    </source>
</evidence>
<comment type="subcellular location">
    <subcellularLocation>
        <location evidence="1">Cell membrane</location>
        <topology evidence="1">Lipid-anchor</topology>
    </subcellularLocation>
</comment>
<dbReference type="Proteomes" id="UP000270190">
    <property type="component" value="Unassembled WGS sequence"/>
</dbReference>
<dbReference type="FunFam" id="3.10.105.10:FF:000001">
    <property type="entry name" value="Oligopeptide ABC transporter, oligopeptide-binding protein"/>
    <property type="match status" value="1"/>
</dbReference>
<evidence type="ECO:0000256" key="6">
    <source>
        <dbReference type="SAM" id="SignalP"/>
    </source>
</evidence>
<reference evidence="9" key="1">
    <citation type="submission" date="2018-04" db="EMBL/GenBank/DDBJ databases">
        <authorList>
            <person name="Illikoud N."/>
        </authorList>
    </citation>
    <scope>NUCLEOTIDE SEQUENCE [LARGE SCALE GENOMIC DNA]</scope>
</reference>
<keyword evidence="5" id="KW-0571">Peptide transport</keyword>
<feature type="signal peptide" evidence="6">
    <location>
        <begin position="1"/>
        <end position="21"/>
    </location>
</feature>
<keyword evidence="3" id="KW-0813">Transport</keyword>
<proteinExistence type="inferred from homology"/>
<evidence type="ECO:0000256" key="2">
    <source>
        <dbReference type="ARBA" id="ARBA00005695"/>
    </source>
</evidence>
<dbReference type="InterPro" id="IPR023765">
    <property type="entry name" value="SBP_5_CS"/>
</dbReference>
<dbReference type="AlphaFoldDB" id="A0A2X0S455"/>
<dbReference type="PANTHER" id="PTHR30290:SF10">
    <property type="entry name" value="PERIPLASMIC OLIGOPEPTIDE-BINDING PROTEIN-RELATED"/>
    <property type="match status" value="1"/>
</dbReference>
<dbReference type="SUPFAM" id="SSF53850">
    <property type="entry name" value="Periplasmic binding protein-like II"/>
    <property type="match status" value="1"/>
</dbReference>
<dbReference type="Gene3D" id="3.10.105.10">
    <property type="entry name" value="Dipeptide-binding Protein, Domain 3"/>
    <property type="match status" value="1"/>
</dbReference>
<organism evidence="8 9">
    <name type="scientific">Brochothrix thermosphacta</name>
    <name type="common">Microbacterium thermosphactum</name>
    <dbReference type="NCBI Taxonomy" id="2756"/>
    <lineage>
        <taxon>Bacteria</taxon>
        <taxon>Bacillati</taxon>
        <taxon>Bacillota</taxon>
        <taxon>Bacilli</taxon>
        <taxon>Bacillales</taxon>
        <taxon>Listeriaceae</taxon>
        <taxon>Brochothrix</taxon>
    </lineage>
</organism>
<dbReference type="Gene3D" id="3.90.76.10">
    <property type="entry name" value="Dipeptide-binding Protein, Domain 1"/>
    <property type="match status" value="1"/>
</dbReference>
<protein>
    <submittedName>
        <fullName evidence="8">Putative peptide ABC transporter substrate-binding protein</fullName>
    </submittedName>
</protein>
<dbReference type="PROSITE" id="PS01040">
    <property type="entry name" value="SBP_BACTERIAL_5"/>
    <property type="match status" value="1"/>
</dbReference>
<dbReference type="InterPro" id="IPR039424">
    <property type="entry name" value="SBP_5"/>
</dbReference>
<dbReference type="GO" id="GO:0030288">
    <property type="term" value="C:outer membrane-bounded periplasmic space"/>
    <property type="evidence" value="ECO:0007669"/>
    <property type="project" value="UniProtKB-ARBA"/>
</dbReference>
<dbReference type="PANTHER" id="PTHR30290">
    <property type="entry name" value="PERIPLASMIC BINDING COMPONENT OF ABC TRANSPORTER"/>
    <property type="match status" value="1"/>
</dbReference>
<keyword evidence="5" id="KW-0653">Protein transport</keyword>